<feature type="domain" description="Fumarylacetoacetase-like C-terminal" evidence="2">
    <location>
        <begin position="29"/>
        <end position="231"/>
    </location>
</feature>
<dbReference type="SUPFAM" id="SSF56529">
    <property type="entry name" value="FAH"/>
    <property type="match status" value="1"/>
</dbReference>
<evidence type="ECO:0000259" key="2">
    <source>
        <dbReference type="Pfam" id="PF01557"/>
    </source>
</evidence>
<dbReference type="AlphaFoldDB" id="A0A2P7R618"/>
<keyword evidence="4" id="KW-1185">Reference proteome</keyword>
<dbReference type="GO" id="GO:0018773">
    <property type="term" value="F:acetylpyruvate hydrolase activity"/>
    <property type="evidence" value="ECO:0007669"/>
    <property type="project" value="TreeGrafter"/>
</dbReference>
<evidence type="ECO:0000313" key="4">
    <source>
        <dbReference type="Proteomes" id="UP000240243"/>
    </source>
</evidence>
<proteinExistence type="predicted"/>
<dbReference type="RefSeq" id="WP_106729518.1">
    <property type="nucleotide sequence ID" value="NZ_PXYG01000003.1"/>
</dbReference>
<reference evidence="3 4" key="1">
    <citation type="submission" date="2018-03" db="EMBL/GenBank/DDBJ databases">
        <title>The draft genome of Zobellella sp. 59N8.</title>
        <authorList>
            <person name="Liu L."/>
            <person name="Li L."/>
            <person name="Zhang X."/>
            <person name="Liang L."/>
            <person name="Wang T."/>
        </authorList>
    </citation>
    <scope>NUCLEOTIDE SEQUENCE [LARGE SCALE GENOMIC DNA]</scope>
    <source>
        <strain evidence="3 4">59N8</strain>
    </source>
</reference>
<dbReference type="EMBL" id="PXYG01000003">
    <property type="protein sequence ID" value="PSJ45654.1"/>
    <property type="molecule type" value="Genomic_DNA"/>
</dbReference>
<accession>A0A2P7R618</accession>
<dbReference type="Gene3D" id="3.90.850.10">
    <property type="entry name" value="Fumarylacetoacetase-like, C-terminal domain"/>
    <property type="match status" value="1"/>
</dbReference>
<sequence>MTQQLLFPAKEQTFAAVAGTEALFPVHRIFCVGRNYHAHAAEMGVSVDKSSQEPFYFTKHPSSLIPSGSEIAYPPQTANYHYEMEFVVAIGKEGFEVSEAEANELVFGYAAGLDMTRRDLQLKARETGRPWDLGKDFEESAVLGPIVPKAQTGIVNSGEISLSVNGEVRQHSDLTKLIWNVPEIIAHLSRFYHLQPGDLIYTGTPDGVGPVVAGDRITGVVAGVGGVELRIAQ</sequence>
<dbReference type="InterPro" id="IPR011234">
    <property type="entry name" value="Fumarylacetoacetase-like_C"/>
</dbReference>
<gene>
    <name evidence="3" type="ORF">C7H85_09735</name>
</gene>
<dbReference type="GO" id="GO:0046872">
    <property type="term" value="F:metal ion binding"/>
    <property type="evidence" value="ECO:0007669"/>
    <property type="project" value="UniProtKB-KW"/>
</dbReference>
<dbReference type="Proteomes" id="UP000240243">
    <property type="component" value="Unassembled WGS sequence"/>
</dbReference>
<comment type="caution">
    <text evidence="3">The sequence shown here is derived from an EMBL/GenBank/DDBJ whole genome shotgun (WGS) entry which is preliminary data.</text>
</comment>
<evidence type="ECO:0000313" key="3">
    <source>
        <dbReference type="EMBL" id="PSJ45654.1"/>
    </source>
</evidence>
<organism evidence="3 4">
    <name type="scientific">Zobellella endophytica</name>
    <dbReference type="NCBI Taxonomy" id="2116700"/>
    <lineage>
        <taxon>Bacteria</taxon>
        <taxon>Pseudomonadati</taxon>
        <taxon>Pseudomonadota</taxon>
        <taxon>Gammaproteobacteria</taxon>
        <taxon>Aeromonadales</taxon>
        <taxon>Aeromonadaceae</taxon>
        <taxon>Zobellella</taxon>
    </lineage>
</organism>
<name>A0A2P7R618_9GAMM</name>
<evidence type="ECO:0000256" key="1">
    <source>
        <dbReference type="ARBA" id="ARBA00022723"/>
    </source>
</evidence>
<dbReference type="OrthoDB" id="9805307at2"/>
<keyword evidence="1" id="KW-0479">Metal-binding</keyword>
<dbReference type="PANTHER" id="PTHR11820:SF90">
    <property type="entry name" value="FLUTATHIONE S-TRANSFERASE"/>
    <property type="match status" value="1"/>
</dbReference>
<dbReference type="PANTHER" id="PTHR11820">
    <property type="entry name" value="ACYLPYRUVASE"/>
    <property type="match status" value="1"/>
</dbReference>
<dbReference type="Pfam" id="PF01557">
    <property type="entry name" value="FAA_hydrolase"/>
    <property type="match status" value="1"/>
</dbReference>
<dbReference type="InterPro" id="IPR036663">
    <property type="entry name" value="Fumarylacetoacetase_C_sf"/>
</dbReference>
<protein>
    <submittedName>
        <fullName evidence="3">Fumarylacetoacetase</fullName>
    </submittedName>
</protein>